<proteinExistence type="inferred from homology"/>
<evidence type="ECO:0000313" key="7">
    <source>
        <dbReference type="EMBL" id="KIX05549.1"/>
    </source>
</evidence>
<organism evidence="7 8">
    <name type="scientific">Rhinocladiella mackenziei CBS 650.93</name>
    <dbReference type="NCBI Taxonomy" id="1442369"/>
    <lineage>
        <taxon>Eukaryota</taxon>
        <taxon>Fungi</taxon>
        <taxon>Dikarya</taxon>
        <taxon>Ascomycota</taxon>
        <taxon>Pezizomycotina</taxon>
        <taxon>Eurotiomycetes</taxon>
        <taxon>Chaetothyriomycetidae</taxon>
        <taxon>Chaetothyriales</taxon>
        <taxon>Herpotrichiellaceae</taxon>
        <taxon>Rhinocladiella</taxon>
    </lineage>
</organism>
<evidence type="ECO:0000259" key="5">
    <source>
        <dbReference type="PROSITE" id="PS00623"/>
    </source>
</evidence>
<dbReference type="Pfam" id="PF00732">
    <property type="entry name" value="GMC_oxred_N"/>
    <property type="match status" value="1"/>
</dbReference>
<dbReference type="Pfam" id="PF05199">
    <property type="entry name" value="GMC_oxred_C"/>
    <property type="match status" value="1"/>
</dbReference>
<keyword evidence="8" id="KW-1185">Reference proteome</keyword>
<evidence type="ECO:0000256" key="4">
    <source>
        <dbReference type="RuleBase" id="RU003968"/>
    </source>
</evidence>
<evidence type="ECO:0000256" key="3">
    <source>
        <dbReference type="PIRSR" id="PIRSR000137-2"/>
    </source>
</evidence>
<feature type="active site" description="Proton acceptor" evidence="2">
    <location>
        <position position="546"/>
    </location>
</feature>
<dbReference type="GO" id="GO:0016614">
    <property type="term" value="F:oxidoreductase activity, acting on CH-OH group of donors"/>
    <property type="evidence" value="ECO:0007669"/>
    <property type="project" value="InterPro"/>
</dbReference>
<dbReference type="PROSITE" id="PS00624">
    <property type="entry name" value="GMC_OXRED_2"/>
    <property type="match status" value="1"/>
</dbReference>
<dbReference type="Gene3D" id="3.50.50.60">
    <property type="entry name" value="FAD/NAD(P)-binding domain"/>
    <property type="match status" value="1"/>
</dbReference>
<dbReference type="Proteomes" id="UP000053617">
    <property type="component" value="Unassembled WGS sequence"/>
</dbReference>
<dbReference type="STRING" id="1442369.A0A0D2IIJ3"/>
<dbReference type="Gene3D" id="3.30.560.10">
    <property type="entry name" value="Glucose Oxidase, domain 3"/>
    <property type="match status" value="1"/>
</dbReference>
<dbReference type="VEuPathDB" id="FungiDB:Z518_06421"/>
<feature type="binding site" evidence="3">
    <location>
        <begin position="502"/>
        <end position="503"/>
    </location>
    <ligand>
        <name>FAD</name>
        <dbReference type="ChEBI" id="CHEBI:57692"/>
    </ligand>
</feature>
<sequence length="570" mass="63388">MGASMPERFDFIVVGGGTAGALLASRLANSKKRPSVVLVEAGGKNDSRALRADAERWVHRMNPAQNWFYKTHPIKGFDGSIVDYDRGKGLGGSSAINFSCWTIGPKEDHDEIARLVGDEEWEWKNAQQRYKRIETHHATPPDVPEDYKKYIDANPEDHGHNGPIHTGFPKVWEPTAMALVDVWLANGAKFNPDHNSGDPTGVSMVNSTAYNGVRSTSADALIGAPNNLHVMVNTEVSRVVFDGTRAVGITTFNDQTIYANNEIILCCGSLDTPRILMHSGIGPPSQLNSFNIPIWKANTNVGEHMKDHHHIFISFERAEHTTERHKYYKNADLQAAARAQWEKDGSGPLSEYGCAMGIGYLKLESIYNTPEFQNLPEKQKEFLQKPTIPHYEFILNGPHLPYFIDPANANAGTTICTFLLNQQSTGCVRLQSSDPKVPLIFDPNFFSHPYDRRLAVEATRQMFKVIKSPEFSKDTIAMLEGPKSESEEDILEYWKKTSGSTWHMMGTARMGKDESDAVVDKDFKVFGVENLRIADMSVIPIAVNNHTQSTAYLAGLTAADKLVAEYSLDD</sequence>
<dbReference type="PIRSF" id="PIRSF000137">
    <property type="entry name" value="Alcohol_oxidase"/>
    <property type="match status" value="1"/>
</dbReference>
<dbReference type="PROSITE" id="PS00623">
    <property type="entry name" value="GMC_OXRED_1"/>
    <property type="match status" value="1"/>
</dbReference>
<feature type="binding site" evidence="3">
    <location>
        <position position="236"/>
    </location>
    <ligand>
        <name>FAD</name>
        <dbReference type="ChEBI" id="CHEBI:57692"/>
    </ligand>
</feature>
<keyword evidence="4" id="KW-0285">Flavoprotein</keyword>
<keyword evidence="3 4" id="KW-0274">FAD</keyword>
<gene>
    <name evidence="7" type="ORF">Z518_06421</name>
</gene>
<evidence type="ECO:0000256" key="1">
    <source>
        <dbReference type="ARBA" id="ARBA00010790"/>
    </source>
</evidence>
<feature type="active site" description="Proton donor" evidence="2">
    <location>
        <position position="503"/>
    </location>
</feature>
<dbReference type="SUPFAM" id="SSF54373">
    <property type="entry name" value="FAD-linked reductases, C-terminal domain"/>
    <property type="match status" value="1"/>
</dbReference>
<feature type="domain" description="Glucose-methanol-choline oxidoreductase N-terminal" evidence="5">
    <location>
        <begin position="87"/>
        <end position="110"/>
    </location>
</feature>
<dbReference type="HOGENOM" id="CLU_002865_6_3_1"/>
<comment type="similarity">
    <text evidence="1 4">Belongs to the GMC oxidoreductase family.</text>
</comment>
<evidence type="ECO:0000313" key="8">
    <source>
        <dbReference type="Proteomes" id="UP000053617"/>
    </source>
</evidence>
<evidence type="ECO:0000256" key="2">
    <source>
        <dbReference type="PIRSR" id="PIRSR000137-1"/>
    </source>
</evidence>
<dbReference type="RefSeq" id="XP_013272685.1">
    <property type="nucleotide sequence ID" value="XM_013417231.1"/>
</dbReference>
<dbReference type="EMBL" id="KN847478">
    <property type="protein sequence ID" value="KIX05549.1"/>
    <property type="molecule type" value="Genomic_DNA"/>
</dbReference>
<dbReference type="GO" id="GO:0050660">
    <property type="term" value="F:flavin adenine dinucleotide binding"/>
    <property type="evidence" value="ECO:0007669"/>
    <property type="project" value="InterPro"/>
</dbReference>
<dbReference type="OrthoDB" id="269227at2759"/>
<reference evidence="7 8" key="1">
    <citation type="submission" date="2015-01" db="EMBL/GenBank/DDBJ databases">
        <title>The Genome Sequence of Rhinocladiella mackenzie CBS 650.93.</title>
        <authorList>
            <consortium name="The Broad Institute Genomics Platform"/>
            <person name="Cuomo C."/>
            <person name="de Hoog S."/>
            <person name="Gorbushina A."/>
            <person name="Stielow B."/>
            <person name="Teixiera M."/>
            <person name="Abouelleil A."/>
            <person name="Chapman S.B."/>
            <person name="Priest M."/>
            <person name="Young S.K."/>
            <person name="Wortman J."/>
            <person name="Nusbaum C."/>
            <person name="Birren B."/>
        </authorList>
    </citation>
    <scope>NUCLEOTIDE SEQUENCE [LARGE SCALE GENOMIC DNA]</scope>
    <source>
        <strain evidence="7 8">CBS 650.93</strain>
    </source>
</reference>
<dbReference type="InterPro" id="IPR007867">
    <property type="entry name" value="GMC_OxRtase_C"/>
</dbReference>
<comment type="cofactor">
    <cofactor evidence="3">
        <name>FAD</name>
        <dbReference type="ChEBI" id="CHEBI:57692"/>
    </cofactor>
</comment>
<accession>A0A0D2IIJ3</accession>
<dbReference type="PANTHER" id="PTHR11552:SF134">
    <property type="entry name" value="GLUCOSE-METHANOL-CHOLINE OXIDOREDUCTASE N-TERMINAL DOMAIN-CONTAINING PROTEIN"/>
    <property type="match status" value="1"/>
</dbReference>
<dbReference type="PANTHER" id="PTHR11552">
    <property type="entry name" value="GLUCOSE-METHANOL-CHOLINE GMC OXIDOREDUCTASE"/>
    <property type="match status" value="1"/>
</dbReference>
<dbReference type="InterPro" id="IPR000172">
    <property type="entry name" value="GMC_OxRdtase_N"/>
</dbReference>
<dbReference type="AlphaFoldDB" id="A0A0D2IIJ3"/>
<dbReference type="SUPFAM" id="SSF51905">
    <property type="entry name" value="FAD/NAD(P)-binding domain"/>
    <property type="match status" value="1"/>
</dbReference>
<dbReference type="GeneID" id="25294492"/>
<dbReference type="InterPro" id="IPR036188">
    <property type="entry name" value="FAD/NAD-bd_sf"/>
</dbReference>
<evidence type="ECO:0000259" key="6">
    <source>
        <dbReference type="PROSITE" id="PS00624"/>
    </source>
</evidence>
<protein>
    <submittedName>
        <fullName evidence="7">Rhinocladiella mackenziei CBS 650.93 unplaced genomic scaffold supercont1.4, whole genome shotgun sequence</fullName>
    </submittedName>
</protein>
<feature type="domain" description="Glucose-methanol-choline oxidoreductase N-terminal" evidence="6">
    <location>
        <begin position="268"/>
        <end position="282"/>
    </location>
</feature>
<name>A0A0D2IIJ3_9EURO</name>
<dbReference type="InterPro" id="IPR012132">
    <property type="entry name" value="GMC_OxRdtase"/>
</dbReference>